<keyword evidence="4" id="KW-0472">Membrane</keyword>
<dbReference type="NCBIfam" id="TIGR00066">
    <property type="entry name" value="g_glut_trans"/>
    <property type="match status" value="1"/>
</dbReference>
<dbReference type="EMBL" id="JAEAOA010001537">
    <property type="protein sequence ID" value="KAK3579884.1"/>
    <property type="molecule type" value="Genomic_DNA"/>
</dbReference>
<feature type="active site" description="Nucleophile" evidence="1">
    <location>
        <position position="440"/>
    </location>
</feature>
<feature type="binding site" evidence="2">
    <location>
        <position position="481"/>
    </location>
    <ligand>
        <name>L-glutamate</name>
        <dbReference type="ChEBI" id="CHEBI:29985"/>
    </ligand>
</feature>
<dbReference type="InterPro" id="IPR000101">
    <property type="entry name" value="GGT_peptidase"/>
</dbReference>
<evidence type="ECO:0000313" key="5">
    <source>
        <dbReference type="EMBL" id="KAK3579884.1"/>
    </source>
</evidence>
<evidence type="ECO:0000256" key="2">
    <source>
        <dbReference type="PIRSR" id="PIRSR600101-2"/>
    </source>
</evidence>
<reference evidence="5" key="2">
    <citation type="journal article" date="2021" name="Genome Biol. Evol.">
        <title>Developing a high-quality reference genome for a parasitic bivalve with doubly uniparental inheritance (Bivalvia: Unionida).</title>
        <authorList>
            <person name="Smith C.H."/>
        </authorList>
    </citation>
    <scope>NUCLEOTIDE SEQUENCE</scope>
    <source>
        <strain evidence="5">CHS0354</strain>
        <tissue evidence="5">Mantle</tissue>
    </source>
</reference>
<evidence type="ECO:0000256" key="4">
    <source>
        <dbReference type="SAM" id="Phobius"/>
    </source>
</evidence>
<feature type="compositionally biased region" description="Low complexity" evidence="3">
    <location>
        <begin position="31"/>
        <end position="43"/>
    </location>
</feature>
<dbReference type="InterPro" id="IPR029055">
    <property type="entry name" value="Ntn_hydrolases_N"/>
</dbReference>
<dbReference type="GO" id="GO:0006751">
    <property type="term" value="P:glutathione catabolic process"/>
    <property type="evidence" value="ECO:0007669"/>
    <property type="project" value="InterPro"/>
</dbReference>
<reference evidence="5" key="3">
    <citation type="submission" date="2023-05" db="EMBL/GenBank/DDBJ databases">
        <authorList>
            <person name="Smith C.H."/>
        </authorList>
    </citation>
    <scope>NUCLEOTIDE SEQUENCE</scope>
    <source>
        <strain evidence="5">CHS0354</strain>
        <tissue evidence="5">Mantle</tissue>
    </source>
</reference>
<keyword evidence="4" id="KW-1133">Transmembrane helix</keyword>
<feature type="binding site" evidence="2">
    <location>
        <position position="166"/>
    </location>
    <ligand>
        <name>L-glutamate</name>
        <dbReference type="ChEBI" id="CHEBI:29985"/>
    </ligand>
</feature>
<feature type="region of interest" description="Disordered" evidence="3">
    <location>
        <begin position="1"/>
        <end position="43"/>
    </location>
</feature>
<accession>A0AAE0VJ90</accession>
<keyword evidence="4" id="KW-0812">Transmembrane</keyword>
<dbReference type="GO" id="GO:0005886">
    <property type="term" value="C:plasma membrane"/>
    <property type="evidence" value="ECO:0007669"/>
    <property type="project" value="TreeGrafter"/>
</dbReference>
<dbReference type="AlphaFoldDB" id="A0AAE0VJ90"/>
<feature type="compositionally biased region" description="Basic and acidic residues" evidence="3">
    <location>
        <begin position="1"/>
        <end position="17"/>
    </location>
</feature>
<organism evidence="5 6">
    <name type="scientific">Potamilus streckersoni</name>
    <dbReference type="NCBI Taxonomy" id="2493646"/>
    <lineage>
        <taxon>Eukaryota</taxon>
        <taxon>Metazoa</taxon>
        <taxon>Spiralia</taxon>
        <taxon>Lophotrochozoa</taxon>
        <taxon>Mollusca</taxon>
        <taxon>Bivalvia</taxon>
        <taxon>Autobranchia</taxon>
        <taxon>Heteroconchia</taxon>
        <taxon>Palaeoheterodonta</taxon>
        <taxon>Unionida</taxon>
        <taxon>Unionoidea</taxon>
        <taxon>Unionidae</taxon>
        <taxon>Ambleminae</taxon>
        <taxon>Lampsilini</taxon>
        <taxon>Potamilus</taxon>
    </lineage>
</organism>
<dbReference type="PRINTS" id="PR01210">
    <property type="entry name" value="GGTRANSPTASE"/>
</dbReference>
<feature type="transmembrane region" description="Helical" evidence="4">
    <location>
        <begin position="69"/>
        <end position="91"/>
    </location>
</feature>
<dbReference type="PANTHER" id="PTHR11686">
    <property type="entry name" value="GAMMA GLUTAMYL TRANSPEPTIDASE"/>
    <property type="match status" value="1"/>
</dbReference>
<evidence type="ECO:0000313" key="6">
    <source>
        <dbReference type="Proteomes" id="UP001195483"/>
    </source>
</evidence>
<proteinExistence type="predicted"/>
<keyword evidence="6" id="KW-1185">Reference proteome</keyword>
<evidence type="ECO:0000256" key="3">
    <source>
        <dbReference type="SAM" id="MobiDB-lite"/>
    </source>
</evidence>
<dbReference type="Gene3D" id="1.10.246.130">
    <property type="match status" value="1"/>
</dbReference>
<dbReference type="GO" id="GO:0036374">
    <property type="term" value="F:glutathione hydrolase activity"/>
    <property type="evidence" value="ECO:0007669"/>
    <property type="project" value="InterPro"/>
</dbReference>
<dbReference type="SUPFAM" id="SSF56235">
    <property type="entry name" value="N-terminal nucleophile aminohydrolases (Ntn hydrolases)"/>
    <property type="match status" value="1"/>
</dbReference>
<dbReference type="InterPro" id="IPR043138">
    <property type="entry name" value="GGT_lsub"/>
</dbReference>
<dbReference type="Gene3D" id="3.60.20.40">
    <property type="match status" value="1"/>
</dbReference>
<feature type="binding site" evidence="2">
    <location>
        <position position="528"/>
    </location>
    <ligand>
        <name>L-glutamate</name>
        <dbReference type="ChEBI" id="CHEBI:29985"/>
    </ligand>
</feature>
<dbReference type="InterPro" id="IPR043137">
    <property type="entry name" value="GGT_ssub_C"/>
</dbReference>
<protein>
    <submittedName>
        <fullName evidence="5">Uncharacterized protein</fullName>
    </submittedName>
</protein>
<dbReference type="Proteomes" id="UP001195483">
    <property type="component" value="Unassembled WGS sequence"/>
</dbReference>
<feature type="binding site" evidence="2">
    <location>
        <begin position="458"/>
        <end position="460"/>
    </location>
    <ligand>
        <name>L-glutamate</name>
        <dbReference type="ChEBI" id="CHEBI:29985"/>
    </ligand>
</feature>
<gene>
    <name evidence="5" type="ORF">CHS0354_025747</name>
</gene>
<reference evidence="5" key="1">
    <citation type="journal article" date="2021" name="Genome Biol. Evol.">
        <title>A High-Quality Reference Genome for a Parasitic Bivalve with Doubly Uniparental Inheritance (Bivalvia: Unionida).</title>
        <authorList>
            <person name="Smith C.H."/>
        </authorList>
    </citation>
    <scope>NUCLEOTIDE SEQUENCE</scope>
    <source>
        <strain evidence="5">CHS0354</strain>
    </source>
</reference>
<sequence length="626" mass="67630">MSDDRQEKLTDGDKNELLMHNLPNSDGIPQSESSSSGGYKSEASSLRKPKKVLQAGKAILADQSKGLKIIVTGCIVFSVIITVALVLSIYLGKPQIGAHGAVAADVEECSEIGLNILKIGGNAVDAAIASMFCVGVVNAQSSGLGGGGFMLVHDHRTMKSEVIDFRETAPKALTAQMFTKKDMMYLGGLSVGVPGELRGMEAAHKKYGKLDWRYLVNPSADLARNGFKMTGAMAKIFKQGKVSLSRFLDSNLGKYYTDNGQFLAEGSTIKRPDLAHTLDRISTEGVDVFYMGNISDNIIAAVKGSSTPGVLTKEDLKNYKVEFRTPVKSTFQGKTIETVPAPGSGPILLSILNIIERIKPQKDSAESYHSILEAFKFAFAQQQWLADPEFELSVVNSTLKIISQAEADRLYNITSSINMTNSDPTFYEGKVQGSLFDLGTSHISVIDSQELMVSVTTTINTWFGSQILTDDGILMNNQMADFSFPVSGQTSLNDIKGGKRPLSNMAPSVLYDSDNSCGLRLVVGGENGSRILTGIAQVIMNNVTFGMLFDSAVLYPRIHTNLYPNATVVECEDTFPQKIIAGLEEHGHTIMESVEGLNEVQGVAKMLDNILGFSDPRKPGGKAVQF</sequence>
<dbReference type="Pfam" id="PF01019">
    <property type="entry name" value="G_glu_transpept"/>
    <property type="match status" value="1"/>
</dbReference>
<dbReference type="PANTHER" id="PTHR11686:SF54">
    <property type="entry name" value="GLUTATHIONE HYDROLASE 7"/>
    <property type="match status" value="1"/>
</dbReference>
<evidence type="ECO:0000256" key="1">
    <source>
        <dbReference type="PIRSR" id="PIRSR600101-1"/>
    </source>
</evidence>
<comment type="caution">
    <text evidence="5">The sequence shown here is derived from an EMBL/GenBank/DDBJ whole genome shotgun (WGS) entry which is preliminary data.</text>
</comment>
<name>A0AAE0VJ90_9BIVA</name>